<keyword evidence="6 14" id="KW-0418">Kinase</keyword>
<evidence type="ECO:0000256" key="7">
    <source>
        <dbReference type="ARBA" id="ARBA00022840"/>
    </source>
</evidence>
<dbReference type="FunFam" id="1.10.510.10:FF:000499">
    <property type="entry name" value="Serine/threonine-protein kinase KIC1"/>
    <property type="match status" value="1"/>
</dbReference>
<comment type="catalytic activity">
    <reaction evidence="8">
        <text>L-threonyl-[protein] + ATP = O-phospho-L-threonyl-[protein] + ADP + H(+)</text>
        <dbReference type="Rhea" id="RHEA:46608"/>
        <dbReference type="Rhea" id="RHEA-COMP:11060"/>
        <dbReference type="Rhea" id="RHEA-COMP:11605"/>
        <dbReference type="ChEBI" id="CHEBI:15378"/>
        <dbReference type="ChEBI" id="CHEBI:30013"/>
        <dbReference type="ChEBI" id="CHEBI:30616"/>
        <dbReference type="ChEBI" id="CHEBI:61977"/>
        <dbReference type="ChEBI" id="CHEBI:456216"/>
        <dbReference type="EC" id="2.7.11.1"/>
    </reaction>
</comment>
<dbReference type="Proteomes" id="UP000305647">
    <property type="component" value="Unassembled WGS sequence"/>
</dbReference>
<dbReference type="PANTHER" id="PTHR48012">
    <property type="entry name" value="STERILE20-LIKE KINASE, ISOFORM B-RELATED"/>
    <property type="match status" value="1"/>
</dbReference>
<dbReference type="SMART" id="SM00220">
    <property type="entry name" value="S_TKc"/>
    <property type="match status" value="1"/>
</dbReference>
<evidence type="ECO:0000256" key="10">
    <source>
        <dbReference type="PROSITE-ProRule" id="PRU10141"/>
    </source>
</evidence>
<dbReference type="InterPro" id="IPR000719">
    <property type="entry name" value="Prot_kinase_dom"/>
</dbReference>
<accession>A0A4T0N8D3</accession>
<evidence type="ECO:0000313" key="13">
    <source>
        <dbReference type="EMBL" id="TIB81735.1"/>
    </source>
</evidence>
<dbReference type="GO" id="GO:0005737">
    <property type="term" value="C:cytoplasm"/>
    <property type="evidence" value="ECO:0007669"/>
    <property type="project" value="TreeGrafter"/>
</dbReference>
<dbReference type="Pfam" id="PF00069">
    <property type="entry name" value="Pkinase"/>
    <property type="match status" value="1"/>
</dbReference>
<feature type="compositionally biased region" description="Low complexity" evidence="11">
    <location>
        <begin position="708"/>
        <end position="729"/>
    </location>
</feature>
<evidence type="ECO:0000256" key="5">
    <source>
        <dbReference type="ARBA" id="ARBA00022741"/>
    </source>
</evidence>
<dbReference type="GO" id="GO:0005524">
    <property type="term" value="F:ATP binding"/>
    <property type="evidence" value="ECO:0007669"/>
    <property type="project" value="UniProtKB-UniRule"/>
</dbReference>
<dbReference type="InterPro" id="IPR050629">
    <property type="entry name" value="STE20/SPS1-PAK"/>
</dbReference>
<dbReference type="InterPro" id="IPR008271">
    <property type="entry name" value="Ser/Thr_kinase_AS"/>
</dbReference>
<evidence type="ECO:0000256" key="1">
    <source>
        <dbReference type="ARBA" id="ARBA00008874"/>
    </source>
</evidence>
<dbReference type="SUPFAM" id="SSF56112">
    <property type="entry name" value="Protein kinase-like (PK-like)"/>
    <property type="match status" value="1"/>
</dbReference>
<dbReference type="EMBL" id="SPRX01000007">
    <property type="protein sequence ID" value="TIC68469.1"/>
    <property type="molecule type" value="Genomic_DNA"/>
</dbReference>
<feature type="compositionally biased region" description="Polar residues" evidence="11">
    <location>
        <begin position="604"/>
        <end position="618"/>
    </location>
</feature>
<keyword evidence="5 10" id="KW-0547">Nucleotide-binding</keyword>
<keyword evidence="7 10" id="KW-0067">ATP-binding</keyword>
<evidence type="ECO:0000256" key="8">
    <source>
        <dbReference type="ARBA" id="ARBA00047899"/>
    </source>
</evidence>
<dbReference type="PROSITE" id="PS00108">
    <property type="entry name" value="PROTEIN_KINASE_ST"/>
    <property type="match status" value="1"/>
</dbReference>
<name>A0A4T0N8D3_9BASI</name>
<evidence type="ECO:0000313" key="16">
    <source>
        <dbReference type="Proteomes" id="UP000305647"/>
    </source>
</evidence>
<evidence type="ECO:0000313" key="18">
    <source>
        <dbReference type="Proteomes" id="UP000310708"/>
    </source>
</evidence>
<organism evidence="14 16">
    <name type="scientific">Wallemia mellicola</name>
    <dbReference type="NCBI Taxonomy" id="1708541"/>
    <lineage>
        <taxon>Eukaryota</taxon>
        <taxon>Fungi</taxon>
        <taxon>Dikarya</taxon>
        <taxon>Basidiomycota</taxon>
        <taxon>Wallemiomycotina</taxon>
        <taxon>Wallemiomycetes</taxon>
        <taxon>Wallemiales</taxon>
        <taxon>Wallemiaceae</taxon>
        <taxon>Wallemia</taxon>
    </lineage>
</organism>
<evidence type="ECO:0000313" key="14">
    <source>
        <dbReference type="EMBL" id="TIC33025.1"/>
    </source>
</evidence>
<evidence type="ECO:0000313" key="17">
    <source>
        <dbReference type="Proteomes" id="UP000310685"/>
    </source>
</evidence>
<feature type="compositionally biased region" description="Polar residues" evidence="11">
    <location>
        <begin position="510"/>
        <end position="521"/>
    </location>
</feature>
<feature type="compositionally biased region" description="Low complexity" evidence="11">
    <location>
        <begin position="639"/>
        <end position="650"/>
    </location>
</feature>
<evidence type="ECO:0000256" key="9">
    <source>
        <dbReference type="ARBA" id="ARBA00048679"/>
    </source>
</evidence>
<feature type="binding site" evidence="10">
    <location>
        <position position="61"/>
    </location>
    <ligand>
        <name>ATP</name>
        <dbReference type="ChEBI" id="CHEBI:30616"/>
    </ligand>
</feature>
<feature type="domain" description="Protein kinase" evidence="12">
    <location>
        <begin position="32"/>
        <end position="301"/>
    </location>
</feature>
<feature type="compositionally biased region" description="Polar residues" evidence="11">
    <location>
        <begin position="651"/>
        <end position="665"/>
    </location>
</feature>
<evidence type="ECO:0000256" key="4">
    <source>
        <dbReference type="ARBA" id="ARBA00022679"/>
    </source>
</evidence>
<keyword evidence="4" id="KW-0808">Transferase</keyword>
<feature type="region of interest" description="Disordered" evidence="11">
    <location>
        <begin position="510"/>
        <end position="777"/>
    </location>
</feature>
<protein>
    <recommendedName>
        <fullName evidence="2">non-specific serine/threonine protein kinase</fullName>
        <ecNumber evidence="2">2.7.11.1</ecNumber>
    </recommendedName>
</protein>
<dbReference type="EC" id="2.7.11.1" evidence="2"/>
<evidence type="ECO:0000256" key="6">
    <source>
        <dbReference type="ARBA" id="ARBA00022777"/>
    </source>
</evidence>
<evidence type="ECO:0000259" key="12">
    <source>
        <dbReference type="PROSITE" id="PS50011"/>
    </source>
</evidence>
<feature type="compositionally biased region" description="Polar residues" evidence="11">
    <location>
        <begin position="528"/>
        <end position="544"/>
    </location>
</feature>
<evidence type="ECO:0000256" key="2">
    <source>
        <dbReference type="ARBA" id="ARBA00012513"/>
    </source>
</evidence>
<dbReference type="PROSITE" id="PS50011">
    <property type="entry name" value="PROTEIN_KINASE_DOM"/>
    <property type="match status" value="1"/>
</dbReference>
<dbReference type="Proteomes" id="UP000310708">
    <property type="component" value="Unassembled WGS sequence"/>
</dbReference>
<dbReference type="InterPro" id="IPR011009">
    <property type="entry name" value="Kinase-like_dom_sf"/>
</dbReference>
<evidence type="ECO:0000313" key="15">
    <source>
        <dbReference type="EMBL" id="TIC68469.1"/>
    </source>
</evidence>
<comment type="catalytic activity">
    <reaction evidence="9">
        <text>L-seryl-[protein] + ATP = O-phospho-L-seryl-[protein] + ADP + H(+)</text>
        <dbReference type="Rhea" id="RHEA:17989"/>
        <dbReference type="Rhea" id="RHEA-COMP:9863"/>
        <dbReference type="Rhea" id="RHEA-COMP:11604"/>
        <dbReference type="ChEBI" id="CHEBI:15378"/>
        <dbReference type="ChEBI" id="CHEBI:29999"/>
        <dbReference type="ChEBI" id="CHEBI:30616"/>
        <dbReference type="ChEBI" id="CHEBI:83421"/>
        <dbReference type="ChEBI" id="CHEBI:456216"/>
        <dbReference type="EC" id="2.7.11.1"/>
    </reaction>
</comment>
<proteinExistence type="inferred from homology"/>
<dbReference type="EMBL" id="SPRC01000005">
    <property type="protein sequence ID" value="TIB81735.1"/>
    <property type="molecule type" value="Genomic_DNA"/>
</dbReference>
<dbReference type="InterPro" id="IPR017441">
    <property type="entry name" value="Protein_kinase_ATP_BS"/>
</dbReference>
<comment type="caution">
    <text evidence="14">The sequence shown here is derived from an EMBL/GenBank/DDBJ whole genome shotgun (WGS) entry which is preliminary data.</text>
</comment>
<dbReference type="PROSITE" id="PS00107">
    <property type="entry name" value="PROTEIN_KINASE_ATP"/>
    <property type="match status" value="1"/>
</dbReference>
<dbReference type="PANTHER" id="PTHR48012:SF21">
    <property type="entry name" value="PH DOMAIN-CONTAINING PROTEIN"/>
    <property type="match status" value="1"/>
</dbReference>
<dbReference type="EMBL" id="SPRO01000006">
    <property type="protein sequence ID" value="TIC33025.1"/>
    <property type="molecule type" value="Genomic_DNA"/>
</dbReference>
<dbReference type="AlphaFoldDB" id="A0A4T0N8D3"/>
<keyword evidence="3" id="KW-0723">Serine/threonine-protein kinase</keyword>
<sequence length="869" mass="96144">MNKIKELQKPPQKFINHISSPQTSQLLPSQIYKPLQIVGKGAYGSVWKGCHLQTGFVVAIKVIDFDIASQSTTIEDDVADIQREVSVLSRLRDVENKNVTRYYGCHLEGPKLWIIMDYAGGGSVRTLMKAQPRLEEKFVVVIVRECLYALSFLHKSGIIHRDIKAANILINSAGRVLLCDFGVSANLPSAHSKRTTFIGTPYWMAPEVIAHGADSINGREYDMKADIWSLGITTYEMCQGRPPLSDQEAMKAIFLITRSPPARLPEDEKYSKEIRDLVASCLVMDPKLRPNADELLKSKYIKSTSKIPTAILRKLQTIYNEWEMRGGQRASLAGQVWDDEEEEEVAFNTNYQRMSGWDYSTITPSESQQTRQVNLEDESSSQDNKFRPIAPRNRLLRIFDDPNAEDENDLATLGLSQPQMKPQINKSEDTDQTMRQIDLNAVSSGDGLIDLSAIDSNYTNDEVIDIPSQSSFTPDYIDIDMDTKSQTNGGRTVRASYGAFQPMAQIDTSFMNGKTSQTPTSQHRHKSSYASSRNLSIDSTNSGSMFDFSPKPTDDEPPQVNSANGKSVFEGSFAFRSRGNSSATTSPRSASQKSKLSTGHGLSPQPSKDSLGSLSPSFQFPPVPLPTKRERSASRSHQSPTSPSITRSPSLVRSHSHNPSSSTGTMWELDDVNQEAVNPDVPLTSGGGLKRRPTVTRNSSVSVMETIPSPDLKPLNSSSKLSQSTPSSLTHQFKGSSGGAHNHKRRSSQILESGNPSSARYRNIGRRASRSEGQVVQFSTSVSSDLATLSEDATNNDPLMMVNRSYRLSEDSAQTPMAVGEQDVVKRVIKPLDYNRLCQTQSKQVLEDELNKSLEGLQFYLDTIQDSVI</sequence>
<comment type="similarity">
    <text evidence="1">Belongs to the protein kinase superfamily. STE Ser/Thr protein kinase family. STE20 subfamily.</text>
</comment>
<feature type="compositionally biased region" description="Polar residues" evidence="11">
    <location>
        <begin position="748"/>
        <end position="760"/>
    </location>
</feature>
<dbReference type="Proteomes" id="UP000310685">
    <property type="component" value="Unassembled WGS sequence"/>
</dbReference>
<dbReference type="Gene3D" id="1.10.510.10">
    <property type="entry name" value="Transferase(Phosphotransferase) domain 1"/>
    <property type="match status" value="1"/>
</dbReference>
<gene>
    <name evidence="15" type="ORF">E3Q01_00881</name>
    <name evidence="14" type="ORF">E3Q10_00931</name>
    <name evidence="13" type="ORF">E3Q22_00748</name>
</gene>
<dbReference type="GO" id="GO:0004674">
    <property type="term" value="F:protein serine/threonine kinase activity"/>
    <property type="evidence" value="ECO:0007669"/>
    <property type="project" value="UniProtKB-KW"/>
</dbReference>
<evidence type="ECO:0000256" key="11">
    <source>
        <dbReference type="SAM" id="MobiDB-lite"/>
    </source>
</evidence>
<feature type="compositionally biased region" description="Polar residues" evidence="11">
    <location>
        <begin position="578"/>
        <end position="597"/>
    </location>
</feature>
<reference evidence="16 17" key="1">
    <citation type="submission" date="2019-03" db="EMBL/GenBank/DDBJ databases">
        <title>Sequencing 25 genomes of Wallemia mellicola.</title>
        <authorList>
            <person name="Gostincar C."/>
        </authorList>
    </citation>
    <scope>NUCLEOTIDE SEQUENCE [LARGE SCALE GENOMIC DNA]</scope>
    <source>
        <strain evidence="13 17">EXF-6152</strain>
        <strain evidence="15 18">EXF-757</strain>
        <strain evidence="14 16">EXF-8738</strain>
    </source>
</reference>
<evidence type="ECO:0000256" key="3">
    <source>
        <dbReference type="ARBA" id="ARBA00022527"/>
    </source>
</evidence>